<accession>A0A6P5RMB1</accession>
<reference evidence="3" key="1">
    <citation type="submission" date="2025-08" db="UniProtKB">
        <authorList>
            <consortium name="RefSeq"/>
        </authorList>
    </citation>
    <scope>IDENTIFICATION</scope>
</reference>
<dbReference type="RefSeq" id="XP_021803018.1">
    <property type="nucleotide sequence ID" value="XM_021947326.1"/>
</dbReference>
<gene>
    <name evidence="3" type="primary">LOC110747119</name>
</gene>
<dbReference type="KEGG" id="pavi:110747119"/>
<protein>
    <submittedName>
        <fullName evidence="3">Uncharacterized protein LOC110747119</fullName>
    </submittedName>
</protein>
<dbReference type="Pfam" id="PF14223">
    <property type="entry name" value="Retrotran_gag_2"/>
    <property type="match status" value="1"/>
</dbReference>
<dbReference type="AlphaFoldDB" id="A0A6P5RMB1"/>
<dbReference type="Proteomes" id="UP000515124">
    <property type="component" value="Unplaced"/>
</dbReference>
<evidence type="ECO:0000256" key="1">
    <source>
        <dbReference type="SAM" id="MobiDB-lite"/>
    </source>
</evidence>
<name>A0A6P5RMB1_PRUAV</name>
<sequence length="187" mass="20309">MSTESTQTPKPSPTITPSSSVISTDTSNSLISINATAQLPVKLTPLNYLSWHAQFNALLLGYDLLGYIDGTHSCPPKPATASPTSPHTLWVRQDQLLLHAILASVSEQIISLIATATTSKVAWDKLNQLYASKAQSRVMGLKEMRRDSKPVSEYLQCVKAIADELALIDVPLSDDDLFIHILNDVGP</sequence>
<proteinExistence type="predicted"/>
<organism evidence="2 3">
    <name type="scientific">Prunus avium</name>
    <name type="common">Cherry</name>
    <name type="synonym">Cerasus avium</name>
    <dbReference type="NCBI Taxonomy" id="42229"/>
    <lineage>
        <taxon>Eukaryota</taxon>
        <taxon>Viridiplantae</taxon>
        <taxon>Streptophyta</taxon>
        <taxon>Embryophyta</taxon>
        <taxon>Tracheophyta</taxon>
        <taxon>Spermatophyta</taxon>
        <taxon>Magnoliopsida</taxon>
        <taxon>eudicotyledons</taxon>
        <taxon>Gunneridae</taxon>
        <taxon>Pentapetalae</taxon>
        <taxon>rosids</taxon>
        <taxon>fabids</taxon>
        <taxon>Rosales</taxon>
        <taxon>Rosaceae</taxon>
        <taxon>Amygdaloideae</taxon>
        <taxon>Amygdaleae</taxon>
        <taxon>Prunus</taxon>
    </lineage>
</organism>
<dbReference type="PANTHER" id="PTHR47481:SF9">
    <property type="entry name" value="RETROTRANSPOSON GAG DOMAIN-CONTAINING PROTEIN"/>
    <property type="match status" value="1"/>
</dbReference>
<evidence type="ECO:0000313" key="3">
    <source>
        <dbReference type="RefSeq" id="XP_021803018.1"/>
    </source>
</evidence>
<feature type="non-terminal residue" evidence="3">
    <location>
        <position position="187"/>
    </location>
</feature>
<evidence type="ECO:0000313" key="2">
    <source>
        <dbReference type="Proteomes" id="UP000515124"/>
    </source>
</evidence>
<dbReference type="PANTHER" id="PTHR47481">
    <property type="match status" value="1"/>
</dbReference>
<dbReference type="GeneID" id="110747119"/>
<feature type="region of interest" description="Disordered" evidence="1">
    <location>
        <begin position="1"/>
        <end position="22"/>
    </location>
</feature>
<keyword evidence="2" id="KW-1185">Reference proteome</keyword>